<dbReference type="PANTHER" id="PTHR31650">
    <property type="entry name" value="O-ACYLTRANSFERASE (WSD1-LIKE) FAMILY PROTEIN"/>
    <property type="match status" value="1"/>
</dbReference>
<comment type="caution">
    <text evidence="13">The sequence shown here is derived from an EMBL/GenBank/DDBJ whole genome shotgun (WGS) entry which is preliminary data.</text>
</comment>
<evidence type="ECO:0000256" key="1">
    <source>
        <dbReference type="ARBA" id="ARBA00004771"/>
    </source>
</evidence>
<evidence type="ECO:0000256" key="6">
    <source>
        <dbReference type="ARBA" id="ARBA00022679"/>
    </source>
</evidence>
<evidence type="ECO:0000256" key="8">
    <source>
        <dbReference type="ARBA" id="ARBA00023098"/>
    </source>
</evidence>
<accession>A0A4Z0C1P3</accession>
<dbReference type="PANTHER" id="PTHR31650:SF1">
    <property type="entry name" value="WAX ESTER SYNTHASE_DIACYLGLYCEROL ACYLTRANSFERASE 4-RELATED"/>
    <property type="match status" value="1"/>
</dbReference>
<evidence type="ECO:0000256" key="7">
    <source>
        <dbReference type="ARBA" id="ARBA00022798"/>
    </source>
</evidence>
<dbReference type="Pfam" id="PF03007">
    <property type="entry name" value="WS_DGAT_cat"/>
    <property type="match status" value="1"/>
</dbReference>
<keyword evidence="9 13" id="KW-0012">Acyltransferase</keyword>
<dbReference type="OrthoDB" id="9810950at2"/>
<name>A0A4Z0C1P3_9BURK</name>
<evidence type="ECO:0000256" key="5">
    <source>
        <dbReference type="ARBA" id="ARBA00022516"/>
    </source>
</evidence>
<evidence type="ECO:0000256" key="2">
    <source>
        <dbReference type="ARBA" id="ARBA00005189"/>
    </source>
</evidence>
<comment type="catalytic activity">
    <reaction evidence="10">
        <text>an acyl-CoA + a 1,2-diacyl-sn-glycerol = a triacyl-sn-glycerol + CoA</text>
        <dbReference type="Rhea" id="RHEA:10868"/>
        <dbReference type="ChEBI" id="CHEBI:17815"/>
        <dbReference type="ChEBI" id="CHEBI:57287"/>
        <dbReference type="ChEBI" id="CHEBI:58342"/>
        <dbReference type="ChEBI" id="CHEBI:64615"/>
        <dbReference type="EC" id="2.3.1.20"/>
    </reaction>
</comment>
<dbReference type="GO" id="GO:0019432">
    <property type="term" value="P:triglyceride biosynthetic process"/>
    <property type="evidence" value="ECO:0007669"/>
    <property type="project" value="UniProtKB-UniPathway"/>
</dbReference>
<evidence type="ECO:0000313" key="13">
    <source>
        <dbReference type="EMBL" id="TFZ04165.1"/>
    </source>
</evidence>
<keyword evidence="6 13" id="KW-0808">Transferase</keyword>
<dbReference type="AlphaFoldDB" id="A0A4Z0C1P3"/>
<comment type="pathway">
    <text evidence="2">Lipid metabolism.</text>
</comment>
<evidence type="ECO:0000256" key="9">
    <source>
        <dbReference type="ARBA" id="ARBA00023315"/>
    </source>
</evidence>
<dbReference type="InterPro" id="IPR014292">
    <property type="entry name" value="Acyl_transf_WS/DGAT"/>
</dbReference>
<organism evidence="13 14">
    <name type="scientific">Ramlibacter humi</name>
    <dbReference type="NCBI Taxonomy" id="2530451"/>
    <lineage>
        <taxon>Bacteria</taxon>
        <taxon>Pseudomonadati</taxon>
        <taxon>Pseudomonadota</taxon>
        <taxon>Betaproteobacteria</taxon>
        <taxon>Burkholderiales</taxon>
        <taxon>Comamonadaceae</taxon>
        <taxon>Ramlibacter</taxon>
    </lineage>
</organism>
<keyword evidence="5" id="KW-0444">Lipid biosynthesis</keyword>
<reference evidence="13 14" key="1">
    <citation type="submission" date="2019-03" db="EMBL/GenBank/DDBJ databases">
        <title>Ramlibacter sp. 18x22-1, whole genome shotgun sequence.</title>
        <authorList>
            <person name="Zhang X."/>
            <person name="Feng G."/>
            <person name="Zhu H."/>
        </authorList>
    </citation>
    <scope>NUCLEOTIDE SEQUENCE [LARGE SCALE GENOMIC DNA]</scope>
    <source>
        <strain evidence="13 14">18x22-1</strain>
    </source>
</reference>
<keyword evidence="14" id="KW-1185">Reference proteome</keyword>
<dbReference type="Proteomes" id="UP000297839">
    <property type="component" value="Unassembled WGS sequence"/>
</dbReference>
<evidence type="ECO:0000256" key="4">
    <source>
        <dbReference type="ARBA" id="ARBA00013244"/>
    </source>
</evidence>
<dbReference type="InterPro" id="IPR045034">
    <property type="entry name" value="O-acyltransferase_WSD1-like"/>
</dbReference>
<feature type="domain" description="O-acyltransferase WSD1 C-terminal" evidence="12">
    <location>
        <begin position="313"/>
        <end position="454"/>
    </location>
</feature>
<dbReference type="InterPro" id="IPR004255">
    <property type="entry name" value="O-acyltransferase_WSD1_N"/>
</dbReference>
<comment type="similarity">
    <text evidence="3">Belongs to the long-chain O-acyltransferase family.</text>
</comment>
<evidence type="ECO:0000256" key="3">
    <source>
        <dbReference type="ARBA" id="ARBA00009587"/>
    </source>
</evidence>
<dbReference type="EMBL" id="SMLK01000002">
    <property type="protein sequence ID" value="TFZ04165.1"/>
    <property type="molecule type" value="Genomic_DNA"/>
</dbReference>
<dbReference type="GO" id="GO:0006071">
    <property type="term" value="P:glycerol metabolic process"/>
    <property type="evidence" value="ECO:0007669"/>
    <property type="project" value="UniProtKB-KW"/>
</dbReference>
<dbReference type="EC" id="2.3.1.20" evidence="4"/>
<dbReference type="Pfam" id="PF06974">
    <property type="entry name" value="WS_DGAT_C"/>
    <property type="match status" value="1"/>
</dbReference>
<dbReference type="GO" id="GO:0005886">
    <property type="term" value="C:plasma membrane"/>
    <property type="evidence" value="ECO:0007669"/>
    <property type="project" value="TreeGrafter"/>
</dbReference>
<dbReference type="UniPathway" id="UPA00282"/>
<gene>
    <name evidence="13" type="ORF">EZ216_09145</name>
</gene>
<comment type="pathway">
    <text evidence="1">Glycerolipid metabolism; triacylglycerol biosynthesis.</text>
</comment>
<dbReference type="SUPFAM" id="SSF52777">
    <property type="entry name" value="CoA-dependent acyltransferases"/>
    <property type="match status" value="1"/>
</dbReference>
<keyword evidence="8" id="KW-0443">Lipid metabolism</keyword>
<dbReference type="Gene3D" id="3.30.559.10">
    <property type="entry name" value="Chloramphenicol acetyltransferase-like domain"/>
    <property type="match status" value="1"/>
</dbReference>
<keyword evidence="7" id="KW-0319">Glycerol metabolism</keyword>
<evidence type="ECO:0000259" key="12">
    <source>
        <dbReference type="Pfam" id="PF06974"/>
    </source>
</evidence>
<dbReference type="InterPro" id="IPR023213">
    <property type="entry name" value="CAT-like_dom_sf"/>
</dbReference>
<dbReference type="NCBIfam" id="TIGR02946">
    <property type="entry name" value="acyl_WS_DGAT"/>
    <property type="match status" value="1"/>
</dbReference>
<dbReference type="GO" id="GO:0004144">
    <property type="term" value="F:diacylglycerol O-acyltransferase activity"/>
    <property type="evidence" value="ECO:0007669"/>
    <property type="project" value="UniProtKB-EC"/>
</dbReference>
<feature type="domain" description="O-acyltransferase WSD1-like N-terminal" evidence="11">
    <location>
        <begin position="2"/>
        <end position="270"/>
    </location>
</feature>
<evidence type="ECO:0000259" key="11">
    <source>
        <dbReference type="Pfam" id="PF03007"/>
    </source>
</evidence>
<dbReference type="InterPro" id="IPR009721">
    <property type="entry name" value="O-acyltransferase_WSD1_C"/>
</dbReference>
<evidence type="ECO:0000313" key="14">
    <source>
        <dbReference type="Proteomes" id="UP000297839"/>
    </source>
</evidence>
<evidence type="ECO:0000256" key="10">
    <source>
        <dbReference type="ARBA" id="ARBA00048109"/>
    </source>
</evidence>
<sequence length="465" mass="50861">MTKVDTAWLRMDSDVNQMMIIGVWTLRPRVSYEQLCKRVDERLLKYPRFRQRVFEDAAGANWVDVPGLDVHQMVVRETLKSRKGGEQAALQDRVGELAMEPLDRKRPLWQIHLVEDYDGGSALIFRIHHCIADGIALISVTMSLVDGGNPPPERKRRAAPQGAEDWIAETLVKPLTDITVKALDAAGGGAVKSLQMLRDPQAGMSGSMEIARLAYQVLSDGAAMALMPDDSKTRLKGRPGGKKRVAWCEPLPLEEVKAVGKALNCSVNDVLLSCVAGAIGEYLRAQGDDVKGQEIRAMVPVNLRPLDQAWKLGNRFGLVPLVLPIGIENPIERVYEVRRRMGQLKGSTQPILAFGVLTLAGLLVKPAQDAIMAMFGNKTTAVMTNVPGPREKLKLLGATLEQSMFWVPQSGNIGLGVSILSYGGGVQFGVITDTALCPQPQAIIDEFEPEFAKLSLVTLMLPWGD</sequence>
<protein>
    <recommendedName>
        <fullName evidence="4">diacylglycerol O-acyltransferase</fullName>
        <ecNumber evidence="4">2.3.1.20</ecNumber>
    </recommendedName>
</protein>
<proteinExistence type="inferred from homology"/>